<gene>
    <name evidence="3" type="ORF">CLV74_10399</name>
</gene>
<comment type="subcellular location">
    <subcellularLocation>
        <location evidence="1">Secreted</location>
    </subcellularLocation>
</comment>
<dbReference type="GO" id="GO:0005576">
    <property type="term" value="C:extracellular region"/>
    <property type="evidence" value="ECO:0007669"/>
    <property type="project" value="UniProtKB-SubCell"/>
</dbReference>
<dbReference type="InterPro" id="IPR050557">
    <property type="entry name" value="RTX_toxin/Mannuronan_C5-epim"/>
</dbReference>
<evidence type="ECO:0000313" key="3">
    <source>
        <dbReference type="EMBL" id="PRY91515.1"/>
    </source>
</evidence>
<sequence>MLTFSGVTGTGEARFDLDLRSLQQSPDGTLIYGVTGTGGGLSVWEIGADGALVLRQTVSFENSPWLANPEVACILMIPDSAFLALSLSAEGLYGFEIGTDGLFATDLGQSAYGATGYTTALTTSPSGYVMATSEGYDVTTLWVTGESQTTSKQIAGTVAELQTISTSSGTLLFASNATKDALQVYTVNNSSLMLSDTIGAAQGLGLDRPTDIEVIAAYDQIWATVAGGGSSSLSVVKVSSTGQVELSDHVIDAATTYFQNATTLSSFAHQGRSYILTSGGDGGVSAFLLLPDGTLRHVQSLYLPDLPTITDLLVITESPSPIVLASTENGIASFTLDLPDQGAIGTATSGHDILTVNHEEMANGLEGDDIFLINGAATITGGSGADIFRPARDVSAFTITDFDPDADRLDLSQLTFLRSLSQIQVETTNSGATVRYQGLEITIHSASGASLSADEVLQDALPPEFHLLGIGTSEVGTADRDRMTGTLYGDTLLGGGRVDTIFGGAGDDLLKGGSGGDILWGETSNDTIYGNFGHDRISGGSGDDLLLGQAHNDRLWGNEGADRLFGHLGNDSLFGGGGDDRLAGGNGADSLKGDAGADYVDGGGGNDRLIGDAGNDKLLGAAGNDMLIGGDGRDSLNGGTHSDTLIGGVGIDFLIGGAGNDRLRGGPDTDHLRGGDGADRFIFFPGEGRDWIYDFDVTQDRLVLGEISKDQLSFRPTNWGLAIDLPDGMIGLRGLDDVPDDCFVFI</sequence>
<evidence type="ECO:0000256" key="2">
    <source>
        <dbReference type="ARBA" id="ARBA00022525"/>
    </source>
</evidence>
<comment type="caution">
    <text evidence="3">The sequence shown here is derived from an EMBL/GenBank/DDBJ whole genome shotgun (WGS) entry which is preliminary data.</text>
</comment>
<accession>A0A2T0WXZ3</accession>
<dbReference type="Pfam" id="PF00353">
    <property type="entry name" value="HemolysinCabind"/>
    <property type="match status" value="5"/>
</dbReference>
<dbReference type="AlphaFoldDB" id="A0A2T0WXZ3"/>
<name>A0A2T0WXZ3_9RHOB</name>
<dbReference type="PROSITE" id="PS00330">
    <property type="entry name" value="HEMOLYSIN_CALCIUM"/>
    <property type="match status" value="2"/>
</dbReference>
<evidence type="ECO:0000256" key="1">
    <source>
        <dbReference type="ARBA" id="ARBA00004613"/>
    </source>
</evidence>
<dbReference type="SUPFAM" id="SSF101898">
    <property type="entry name" value="NHL repeat"/>
    <property type="match status" value="1"/>
</dbReference>
<keyword evidence="2" id="KW-0964">Secreted</keyword>
<dbReference type="PRINTS" id="PR00313">
    <property type="entry name" value="CABNDNGRPT"/>
</dbReference>
<protein>
    <submittedName>
        <fullName evidence="3">Hemolysin type calcium-binding protein</fullName>
    </submittedName>
</protein>
<dbReference type="InterPro" id="IPR018511">
    <property type="entry name" value="Hemolysin-typ_Ca-bd_CS"/>
</dbReference>
<dbReference type="PANTHER" id="PTHR38340:SF1">
    <property type="entry name" value="S-LAYER PROTEIN"/>
    <property type="match status" value="1"/>
</dbReference>
<keyword evidence="4" id="KW-1185">Reference proteome</keyword>
<dbReference type="EMBL" id="PVTQ01000003">
    <property type="protein sequence ID" value="PRY91515.1"/>
    <property type="molecule type" value="Genomic_DNA"/>
</dbReference>
<dbReference type="Gene3D" id="2.130.10.10">
    <property type="entry name" value="YVTN repeat-like/Quinoprotein amine dehydrogenase"/>
    <property type="match status" value="1"/>
</dbReference>
<dbReference type="InterPro" id="IPR001343">
    <property type="entry name" value="Hemolysn_Ca-bd"/>
</dbReference>
<dbReference type="InterPro" id="IPR015943">
    <property type="entry name" value="WD40/YVTN_repeat-like_dom_sf"/>
</dbReference>
<organism evidence="3 4">
    <name type="scientific">Donghicola tyrosinivorans</name>
    <dbReference type="NCBI Taxonomy" id="1652492"/>
    <lineage>
        <taxon>Bacteria</taxon>
        <taxon>Pseudomonadati</taxon>
        <taxon>Pseudomonadota</taxon>
        <taxon>Alphaproteobacteria</taxon>
        <taxon>Rhodobacterales</taxon>
        <taxon>Roseobacteraceae</taxon>
        <taxon>Donghicola</taxon>
    </lineage>
</organism>
<dbReference type="RefSeq" id="WP_106263186.1">
    <property type="nucleotide sequence ID" value="NZ_PVTQ01000003.1"/>
</dbReference>
<dbReference type="Gene3D" id="2.150.10.10">
    <property type="entry name" value="Serralysin-like metalloprotease, C-terminal"/>
    <property type="match status" value="3"/>
</dbReference>
<dbReference type="InterPro" id="IPR011049">
    <property type="entry name" value="Serralysin-like_metalloprot_C"/>
</dbReference>
<dbReference type="PANTHER" id="PTHR38340">
    <property type="entry name" value="S-LAYER PROTEIN"/>
    <property type="match status" value="1"/>
</dbReference>
<dbReference type="Proteomes" id="UP000238392">
    <property type="component" value="Unassembled WGS sequence"/>
</dbReference>
<evidence type="ECO:0000313" key="4">
    <source>
        <dbReference type="Proteomes" id="UP000238392"/>
    </source>
</evidence>
<dbReference type="GO" id="GO:0005509">
    <property type="term" value="F:calcium ion binding"/>
    <property type="evidence" value="ECO:0007669"/>
    <property type="project" value="InterPro"/>
</dbReference>
<proteinExistence type="predicted"/>
<dbReference type="OrthoDB" id="9342475at2"/>
<dbReference type="SUPFAM" id="SSF51120">
    <property type="entry name" value="beta-Roll"/>
    <property type="match status" value="3"/>
</dbReference>
<reference evidence="3 4" key="1">
    <citation type="submission" date="2018-03" db="EMBL/GenBank/DDBJ databases">
        <title>Genomic Encyclopedia of Archaeal and Bacterial Type Strains, Phase II (KMG-II): from individual species to whole genera.</title>
        <authorList>
            <person name="Goeker M."/>
        </authorList>
    </citation>
    <scope>NUCLEOTIDE SEQUENCE [LARGE SCALE GENOMIC DNA]</scope>
    <source>
        <strain evidence="3 4">DSM 100212</strain>
    </source>
</reference>